<keyword evidence="6" id="KW-0131">Cell cycle</keyword>
<keyword evidence="5" id="KW-0539">Nucleus</keyword>
<dbReference type="PANTHER" id="PTHR10265:SF44">
    <property type="entry name" value="CYCLIN-DEPENDENT KINASE INHIBITOR 1C"/>
    <property type="match status" value="1"/>
</dbReference>
<dbReference type="GO" id="GO:0004861">
    <property type="term" value="F:cyclin-dependent protein serine/threonine kinase inhibitor activity"/>
    <property type="evidence" value="ECO:0007669"/>
    <property type="project" value="InterPro"/>
</dbReference>
<dbReference type="GO" id="GO:0005634">
    <property type="term" value="C:nucleus"/>
    <property type="evidence" value="ECO:0007669"/>
    <property type="project" value="UniProtKB-SubCell"/>
</dbReference>
<evidence type="ECO:0000256" key="12">
    <source>
        <dbReference type="SAM" id="MobiDB-lite"/>
    </source>
</evidence>
<evidence type="ECO:0000256" key="3">
    <source>
        <dbReference type="ARBA" id="ARBA00022481"/>
    </source>
</evidence>
<reference evidence="15" key="3">
    <citation type="submission" date="2025-09" db="UniProtKB">
        <authorList>
            <consortium name="Ensembl"/>
        </authorList>
    </citation>
    <scope>IDENTIFICATION</scope>
</reference>
<dbReference type="InterPro" id="IPR003175">
    <property type="entry name" value="CDI_dom"/>
</dbReference>
<keyword evidence="16" id="KW-1185">Reference proteome</keyword>
<comment type="subcellular location">
    <subcellularLocation>
        <location evidence="1">Nucleus</location>
    </subcellularLocation>
</comment>
<dbReference type="AlphaFoldDB" id="A0A8C7QGD9"/>
<dbReference type="FunFam" id="4.10.365.10:FF:000002">
    <property type="entry name" value="cyclin-dependent kinase inhibitor 1C"/>
    <property type="match status" value="1"/>
</dbReference>
<dbReference type="Proteomes" id="UP000694395">
    <property type="component" value="Chromosome 2"/>
</dbReference>
<evidence type="ECO:0000256" key="2">
    <source>
        <dbReference type="ARBA" id="ARBA00006726"/>
    </source>
</evidence>
<dbReference type="GeneTree" id="ENSGT00940000162677"/>
<name>A0A8C7QGD9_ONCMY</name>
<protein>
    <recommendedName>
        <fullName evidence="9">Cyclin-dependent kinase inhibitor 1C</fullName>
    </recommendedName>
    <alternativeName>
        <fullName evidence="10">Cyclin-dependent kinase inhibitor p57</fullName>
    </alternativeName>
    <alternativeName>
        <fullName evidence="11">p57Kip2</fullName>
    </alternativeName>
</protein>
<dbReference type="InterPro" id="IPR044898">
    <property type="entry name" value="CDI_dom_sf"/>
</dbReference>
<comment type="function">
    <text evidence="7">Potent tight-binding inhibitor of several G1 cyclin/CDK complexes (cyclin E-CDK2, cyclin D2-CDK4, and cyclin A-CDK2) and, to lesser extent, of the mitotic cyclin B-CDC2. Negative regulator of cell proliferation. May play a role in maintenance of the non-proliferative state throughout life.</text>
</comment>
<evidence type="ECO:0000256" key="5">
    <source>
        <dbReference type="ARBA" id="ARBA00023242"/>
    </source>
</evidence>
<dbReference type="Pfam" id="PF02234">
    <property type="entry name" value="CDI"/>
    <property type="match status" value="1"/>
</dbReference>
<keyword evidence="13" id="KW-1133">Transmembrane helix</keyword>
<keyword evidence="13" id="KW-0472">Membrane</keyword>
<evidence type="ECO:0000256" key="1">
    <source>
        <dbReference type="ARBA" id="ARBA00004123"/>
    </source>
</evidence>
<organism evidence="15 16">
    <name type="scientific">Oncorhynchus mykiss</name>
    <name type="common">Rainbow trout</name>
    <name type="synonym">Salmo gairdneri</name>
    <dbReference type="NCBI Taxonomy" id="8022"/>
    <lineage>
        <taxon>Eukaryota</taxon>
        <taxon>Metazoa</taxon>
        <taxon>Chordata</taxon>
        <taxon>Craniata</taxon>
        <taxon>Vertebrata</taxon>
        <taxon>Euteleostomi</taxon>
        <taxon>Actinopterygii</taxon>
        <taxon>Neopterygii</taxon>
        <taxon>Teleostei</taxon>
        <taxon>Protacanthopterygii</taxon>
        <taxon>Salmoniformes</taxon>
        <taxon>Salmonidae</taxon>
        <taxon>Salmoninae</taxon>
        <taxon>Oncorhynchus</taxon>
    </lineage>
</organism>
<dbReference type="Ensembl" id="ENSOMYT00000041764.2">
    <property type="protein sequence ID" value="ENSOMYP00000038234.1"/>
    <property type="gene ID" value="ENSOMYG00000017766.2"/>
</dbReference>
<dbReference type="GO" id="GO:0045930">
    <property type="term" value="P:negative regulation of mitotic cell cycle"/>
    <property type="evidence" value="ECO:0007669"/>
    <property type="project" value="TreeGrafter"/>
</dbReference>
<evidence type="ECO:0000313" key="15">
    <source>
        <dbReference type="Ensembl" id="ENSOMYP00000038234.1"/>
    </source>
</evidence>
<comment type="subunit">
    <text evidence="8">Interacts with PCNA.</text>
</comment>
<evidence type="ECO:0000259" key="14">
    <source>
        <dbReference type="Pfam" id="PF02234"/>
    </source>
</evidence>
<accession>A0A8C7QGD9</accession>
<evidence type="ECO:0000256" key="8">
    <source>
        <dbReference type="ARBA" id="ARBA00062980"/>
    </source>
</evidence>
<keyword evidence="4" id="KW-0649">Protein kinase inhibitor</keyword>
<feature type="region of interest" description="Disordered" evidence="12">
    <location>
        <begin position="214"/>
        <end position="237"/>
    </location>
</feature>
<evidence type="ECO:0000256" key="9">
    <source>
        <dbReference type="ARBA" id="ARBA00067667"/>
    </source>
</evidence>
<reference evidence="15" key="1">
    <citation type="submission" date="2020-07" db="EMBL/GenBank/DDBJ databases">
        <title>A long reads based de novo assembly of the rainbow trout Arlee double haploid line genome.</title>
        <authorList>
            <person name="Gao G."/>
            <person name="Palti Y."/>
        </authorList>
    </citation>
    <scope>NUCLEOTIDE SEQUENCE [LARGE SCALE GENOMIC DNA]</scope>
</reference>
<evidence type="ECO:0000256" key="13">
    <source>
        <dbReference type="SAM" id="Phobius"/>
    </source>
</evidence>
<evidence type="ECO:0000256" key="7">
    <source>
        <dbReference type="ARBA" id="ARBA00054284"/>
    </source>
</evidence>
<feature type="domain" description="Cyclin-dependent kinase inhibitor" evidence="14">
    <location>
        <begin position="101"/>
        <end position="148"/>
    </location>
</feature>
<evidence type="ECO:0000256" key="4">
    <source>
        <dbReference type="ARBA" id="ARBA00023013"/>
    </source>
</evidence>
<keyword evidence="3" id="KW-0488">Methylation</keyword>
<proteinExistence type="inferred from homology"/>
<keyword evidence="13" id="KW-0812">Transmembrane</keyword>
<evidence type="ECO:0000313" key="16">
    <source>
        <dbReference type="Proteomes" id="UP000694395"/>
    </source>
</evidence>
<evidence type="ECO:0000256" key="10">
    <source>
        <dbReference type="ARBA" id="ARBA00076482"/>
    </source>
</evidence>
<feature type="transmembrane region" description="Helical" evidence="13">
    <location>
        <begin position="49"/>
        <end position="68"/>
    </location>
</feature>
<sequence>MVERSGYMNLQLFGTLNTVWRSARVHLNRTVWHNSTETKIICYTLNPGIYLSSILLIFFVWIFGLDFGKTMSNVQLTSSALERLAARRTFPLHARTGVCRNLFGPVDHDELNREMKSKMWEISERDQRRWNFNFDADVPLSGDYEWEETPVDTTPVFYQDSVQVGRNRIVTPVNLKQCVDFIPLDVSPLCEDRLTNSESSTPCPTEVNQENWAMKQNSGKPTRKPAPCVRSKRTATTDTTTTAHITDFYVKRKRTTTETKLNESTCQHPSSPIPAEQTPRKRIR</sequence>
<comment type="similarity">
    <text evidence="2">Belongs to the CDI family.</text>
</comment>
<evidence type="ECO:0000256" key="11">
    <source>
        <dbReference type="ARBA" id="ARBA00078591"/>
    </source>
</evidence>
<evidence type="ECO:0000256" key="6">
    <source>
        <dbReference type="ARBA" id="ARBA00023306"/>
    </source>
</evidence>
<dbReference type="PANTHER" id="PTHR10265">
    <property type="entry name" value="CYCLIN-DEPENDENT KINASE INHIBITOR 1"/>
    <property type="match status" value="1"/>
</dbReference>
<feature type="region of interest" description="Disordered" evidence="12">
    <location>
        <begin position="254"/>
        <end position="284"/>
    </location>
</feature>
<reference evidence="15" key="2">
    <citation type="submission" date="2025-08" db="UniProtKB">
        <authorList>
            <consortium name="Ensembl"/>
        </authorList>
    </citation>
    <scope>IDENTIFICATION</scope>
</reference>
<dbReference type="Gene3D" id="4.10.365.10">
    <property type="entry name" value="p27"/>
    <property type="match status" value="1"/>
</dbReference>
<dbReference type="GO" id="GO:0045892">
    <property type="term" value="P:negative regulation of DNA-templated transcription"/>
    <property type="evidence" value="ECO:0007669"/>
    <property type="project" value="UniProtKB-ARBA"/>
</dbReference>